<dbReference type="WBParaSite" id="HNAJ_0000594101-mRNA-1">
    <property type="protein sequence ID" value="HNAJ_0000594101-mRNA-1"/>
    <property type="gene ID" value="HNAJ_0000594101"/>
</dbReference>
<dbReference type="InterPro" id="IPR019265">
    <property type="entry name" value="RTRAF"/>
</dbReference>
<evidence type="ECO:0000313" key="1">
    <source>
        <dbReference type="EMBL" id="VDO01797.1"/>
    </source>
</evidence>
<gene>
    <name evidence="1" type="ORF">HNAJ_LOCUS5937</name>
</gene>
<sequence>MSVERVLQRKLEFLGYPESHSFSTQVHSDVYKLLVWLEDKIIRCLPIKERFRDTDSDKWQNYVESYLGKINCPYKLTEPECMVDYLLNRGIELRNDNEESKGETLNPILREDIFANTDSKIADLILTHLAESPEFKEGVQKLSKLLNIPEHPDPKQTFRAICVLIEKMLSEESIKREEKAYDKKIELQNAKDIFLGFDISDPQLRSAAVTLRLIHVAELRNLQDLINHAIVEVQKLTANPKTDASQGQVGR</sequence>
<reference evidence="1 2" key="2">
    <citation type="submission" date="2018-11" db="EMBL/GenBank/DDBJ databases">
        <authorList>
            <consortium name="Pathogen Informatics"/>
        </authorList>
    </citation>
    <scope>NUCLEOTIDE SEQUENCE [LARGE SCALE GENOMIC DNA]</scope>
</reference>
<evidence type="ECO:0000313" key="3">
    <source>
        <dbReference type="WBParaSite" id="HNAJ_0000594101-mRNA-1"/>
    </source>
</evidence>
<reference evidence="3" key="1">
    <citation type="submission" date="2017-02" db="UniProtKB">
        <authorList>
            <consortium name="WormBaseParasite"/>
        </authorList>
    </citation>
    <scope>IDENTIFICATION</scope>
</reference>
<proteinExistence type="predicted"/>
<dbReference type="Proteomes" id="UP000278807">
    <property type="component" value="Unassembled WGS sequence"/>
</dbReference>
<accession>A0A0R3TFV0</accession>
<dbReference type="STRING" id="102285.A0A0R3TFV0"/>
<dbReference type="OrthoDB" id="514167at2759"/>
<evidence type="ECO:0000313" key="2">
    <source>
        <dbReference type="Proteomes" id="UP000278807"/>
    </source>
</evidence>
<keyword evidence="2" id="KW-1185">Reference proteome</keyword>
<dbReference type="EMBL" id="UZAE01005706">
    <property type="protein sequence ID" value="VDO01797.1"/>
    <property type="molecule type" value="Genomic_DNA"/>
</dbReference>
<dbReference type="PANTHER" id="PTHR15924">
    <property type="entry name" value="CLE"/>
    <property type="match status" value="1"/>
</dbReference>
<protein>
    <submittedName>
        <fullName evidence="3">UPF0568 protein C14orf166 homolog</fullName>
    </submittedName>
</protein>
<dbReference type="Pfam" id="PF10036">
    <property type="entry name" value="RLL"/>
    <property type="match status" value="1"/>
</dbReference>
<dbReference type="AlphaFoldDB" id="A0A0R3TFV0"/>
<organism evidence="3">
    <name type="scientific">Rodentolepis nana</name>
    <name type="common">Dwarf tapeworm</name>
    <name type="synonym">Hymenolepis nana</name>
    <dbReference type="NCBI Taxonomy" id="102285"/>
    <lineage>
        <taxon>Eukaryota</taxon>
        <taxon>Metazoa</taxon>
        <taxon>Spiralia</taxon>
        <taxon>Lophotrochozoa</taxon>
        <taxon>Platyhelminthes</taxon>
        <taxon>Cestoda</taxon>
        <taxon>Eucestoda</taxon>
        <taxon>Cyclophyllidea</taxon>
        <taxon>Hymenolepididae</taxon>
        <taxon>Rodentolepis</taxon>
    </lineage>
</organism>
<name>A0A0R3TFV0_RODNA</name>